<organism evidence="3 4">
    <name type="scientific">Exiguobacterium indicum</name>
    <dbReference type="NCBI Taxonomy" id="296995"/>
    <lineage>
        <taxon>Bacteria</taxon>
        <taxon>Bacillati</taxon>
        <taxon>Bacillota</taxon>
        <taxon>Bacilli</taxon>
        <taxon>Bacillales</taxon>
        <taxon>Bacillales Family XII. Incertae Sedis</taxon>
        <taxon>Exiguobacterium</taxon>
    </lineage>
</organism>
<reference evidence="3 4" key="1">
    <citation type="journal article" date="2015" name="Int. J. Syst. Evol. Microbiol.">
        <title>Exiguobacterium enclense sp. nov., isolated from sediment.</title>
        <authorList>
            <person name="Dastager S.G."/>
            <person name="Mawlankar R."/>
            <person name="Sonalkar V.V."/>
            <person name="Thorat M.N."/>
            <person name="Mual P."/>
            <person name="Verma A."/>
            <person name="Krishnamurthi S."/>
            <person name="Tang S.K."/>
            <person name="Li W.J."/>
        </authorList>
    </citation>
    <scope>NUCLEOTIDE SEQUENCE [LARGE SCALE GENOMIC DNA]</scope>
    <source>
        <strain evidence="3 4">NIO-1109</strain>
    </source>
</reference>
<dbReference type="Pfam" id="PF00326">
    <property type="entry name" value="Peptidase_S9"/>
    <property type="match status" value="1"/>
</dbReference>
<feature type="transmembrane region" description="Helical" evidence="1">
    <location>
        <begin position="6"/>
        <end position="24"/>
    </location>
</feature>
<feature type="domain" description="Peptidase S9 prolyl oligopeptidase catalytic" evidence="2">
    <location>
        <begin position="106"/>
        <end position="267"/>
    </location>
</feature>
<dbReference type="Gene3D" id="3.40.50.1820">
    <property type="entry name" value="alpha/beta hydrolase"/>
    <property type="match status" value="1"/>
</dbReference>
<accession>A0A0V8GCG0</accession>
<dbReference type="PANTHER" id="PTHR43358:SF4">
    <property type="entry name" value="ALPHA_BETA HYDROLASE FOLD-1 DOMAIN-CONTAINING PROTEIN"/>
    <property type="match status" value="1"/>
</dbReference>
<dbReference type="GO" id="GO:0016787">
    <property type="term" value="F:hydrolase activity"/>
    <property type="evidence" value="ECO:0007669"/>
    <property type="project" value="UniProtKB-KW"/>
</dbReference>
<dbReference type="RefSeq" id="WP_058265941.1">
    <property type="nucleotide sequence ID" value="NZ_FMYN01000006.1"/>
</dbReference>
<dbReference type="SUPFAM" id="SSF53474">
    <property type="entry name" value="alpha/beta-Hydrolases"/>
    <property type="match status" value="1"/>
</dbReference>
<dbReference type="InterPro" id="IPR052920">
    <property type="entry name" value="DNA-binding_regulatory"/>
</dbReference>
<evidence type="ECO:0000313" key="4">
    <source>
        <dbReference type="Proteomes" id="UP000053797"/>
    </source>
</evidence>
<dbReference type="Proteomes" id="UP000053797">
    <property type="component" value="Unassembled WGS sequence"/>
</dbReference>
<evidence type="ECO:0000259" key="2">
    <source>
        <dbReference type="Pfam" id="PF00326"/>
    </source>
</evidence>
<gene>
    <name evidence="3" type="ORF">AS033_14950</name>
</gene>
<dbReference type="OrthoDB" id="9776685at2"/>
<keyword evidence="1" id="KW-0472">Membrane</keyword>
<dbReference type="InterPro" id="IPR001375">
    <property type="entry name" value="Peptidase_S9_cat"/>
</dbReference>
<dbReference type="EMBL" id="LNQL01000006">
    <property type="protein sequence ID" value="KSU47950.1"/>
    <property type="molecule type" value="Genomic_DNA"/>
</dbReference>
<keyword evidence="1" id="KW-1133">Transmembrane helix</keyword>
<proteinExistence type="predicted"/>
<keyword evidence="1" id="KW-0812">Transmembrane</keyword>
<evidence type="ECO:0000313" key="3">
    <source>
        <dbReference type="EMBL" id="KSU47950.1"/>
    </source>
</evidence>
<dbReference type="InterPro" id="IPR029058">
    <property type="entry name" value="AB_hydrolase_fold"/>
</dbReference>
<dbReference type="AlphaFoldDB" id="A0A0V8GCG0"/>
<protein>
    <submittedName>
        <fullName evidence="3">Alpha/beta hydrolase</fullName>
    </submittedName>
</protein>
<comment type="caution">
    <text evidence="3">The sequence shown here is derived from an EMBL/GenBank/DDBJ whole genome shotgun (WGS) entry which is preliminary data.</text>
</comment>
<keyword evidence="3" id="KW-0378">Hydrolase</keyword>
<dbReference type="PANTHER" id="PTHR43358">
    <property type="entry name" value="ALPHA/BETA-HYDROLASE"/>
    <property type="match status" value="1"/>
</dbReference>
<sequence length="308" mass="35399">MRKWGIGIVLLVTCLLLFIVYDGYRMQKTLIGQSDASPILKTMRNGQVTKDETWFKQTSETQQWSKDGIVRFGRYLPVDGSKQTVLLVPDEMMFSQTGVYALARYYHEADFNVLLIERRGQDRSGGVRNYGWLDRLDVLEWTKRLLAELAENGDDTRIVYHGLGVGAATVLLASGETVPTQVRAIVAEGAYARLDDWFSLLADEQIRYPALPSLTVASMWNKGEQDFFYGDVSATRQATKSRVPTMFIHGMKDELVPVRMMYELYQAKTGLKQLYPVRDADHDETYTMDPDNYEKRLRLFLQPYLREM</sequence>
<evidence type="ECO:0000256" key="1">
    <source>
        <dbReference type="SAM" id="Phobius"/>
    </source>
</evidence>
<name>A0A0V8GCG0_9BACL</name>